<comment type="caution">
    <text evidence="1">The sequence shown here is derived from an EMBL/GenBank/DDBJ whole genome shotgun (WGS) entry which is preliminary data.</text>
</comment>
<dbReference type="Proteomes" id="UP000886611">
    <property type="component" value="Unassembled WGS sequence"/>
</dbReference>
<keyword evidence="2" id="KW-1185">Reference proteome</keyword>
<accession>A0A8X7XCR5</accession>
<feature type="non-terminal residue" evidence="1">
    <location>
        <position position="1"/>
    </location>
</feature>
<name>A0A8X7XCR5_POLSE</name>
<organism evidence="1 2">
    <name type="scientific">Polypterus senegalus</name>
    <name type="common">Senegal bichir</name>
    <dbReference type="NCBI Taxonomy" id="55291"/>
    <lineage>
        <taxon>Eukaryota</taxon>
        <taxon>Metazoa</taxon>
        <taxon>Chordata</taxon>
        <taxon>Craniata</taxon>
        <taxon>Vertebrata</taxon>
        <taxon>Euteleostomi</taxon>
        <taxon>Actinopterygii</taxon>
        <taxon>Polypteriformes</taxon>
        <taxon>Polypteridae</taxon>
        <taxon>Polypterus</taxon>
    </lineage>
</organism>
<proteinExistence type="predicted"/>
<evidence type="ECO:0000313" key="2">
    <source>
        <dbReference type="Proteomes" id="UP000886611"/>
    </source>
</evidence>
<feature type="non-terminal residue" evidence="1">
    <location>
        <position position="101"/>
    </location>
</feature>
<evidence type="ECO:0000313" key="1">
    <source>
        <dbReference type="EMBL" id="KAG2466308.1"/>
    </source>
</evidence>
<gene>
    <name evidence="1" type="primary">Hook2_0</name>
    <name evidence="1" type="ORF">GTO96_0016185</name>
</gene>
<reference evidence="1 2" key="1">
    <citation type="journal article" date="2021" name="Cell">
        <title>Tracing the genetic footprints of vertebrate landing in non-teleost ray-finned fishes.</title>
        <authorList>
            <person name="Bi X."/>
            <person name="Wang K."/>
            <person name="Yang L."/>
            <person name="Pan H."/>
            <person name="Jiang H."/>
            <person name="Wei Q."/>
            <person name="Fang M."/>
            <person name="Yu H."/>
            <person name="Zhu C."/>
            <person name="Cai Y."/>
            <person name="He Y."/>
            <person name="Gan X."/>
            <person name="Zeng H."/>
            <person name="Yu D."/>
            <person name="Zhu Y."/>
            <person name="Jiang H."/>
            <person name="Qiu Q."/>
            <person name="Yang H."/>
            <person name="Zhang Y.E."/>
            <person name="Wang W."/>
            <person name="Zhu M."/>
            <person name="He S."/>
            <person name="Zhang G."/>
        </authorList>
    </citation>
    <scope>NUCLEOTIDE SEQUENCE [LARGE SCALE GENOMIC DNA]</scope>
    <source>
        <strain evidence="1">Bchr_013</strain>
    </source>
</reference>
<dbReference type="EMBL" id="JAATIS010001721">
    <property type="protein sequence ID" value="KAG2466308.1"/>
    <property type="molecule type" value="Genomic_DNA"/>
</dbReference>
<sequence length="101" mass="11542">MQMGNNRLETSKDDLQIRTLYAEEEASRQKISEAKSRHEKEEQLIISAWYNMGIAVQHSSAEMETLSVNRPFLTTTQATSYSSPPLHRIITGLTDHGYMIQ</sequence>
<protein>
    <submittedName>
        <fullName evidence="1">HOOK2 protein</fullName>
    </submittedName>
</protein>
<dbReference type="AlphaFoldDB" id="A0A8X7XCR5"/>